<accession>A0ABU4VLF5</accession>
<evidence type="ECO:0000313" key="3">
    <source>
        <dbReference type="Proteomes" id="UP001277761"/>
    </source>
</evidence>
<dbReference type="PANTHER" id="PTHR47837:SF1">
    <property type="entry name" value="GTP PYROPHOSPHOKINASE YJBM"/>
    <property type="match status" value="1"/>
</dbReference>
<sequence length="237" mass="26826">MADETLPSKRSVDAAAGALVAALLTPDPARAPEIEFDRSAFDGYADFVAKANVVRHWRSAHAEPLRLVGANLRHYAAPIAGARVSQRLKKFGTIIDKLVRFEGMRLSRMEDIGGCRIVVPNEADAVAVARRLRKNWTIRRYRDYVVEPKIDGYRARHLVVVKRERFVEVQIRTVLQDLWANTVERDGRRIGVGLKFGEGDGEALEAYRLMSELMAADERGEIARNELEAFLRVLRRF</sequence>
<dbReference type="Proteomes" id="UP001277761">
    <property type="component" value="Unassembled WGS sequence"/>
</dbReference>
<evidence type="ECO:0000259" key="1">
    <source>
        <dbReference type="SMART" id="SM00954"/>
    </source>
</evidence>
<dbReference type="SUPFAM" id="SSF81301">
    <property type="entry name" value="Nucleotidyltransferase"/>
    <property type="match status" value="1"/>
</dbReference>
<dbReference type="EMBL" id="JAXAVX010000005">
    <property type="protein sequence ID" value="MDX8152192.1"/>
    <property type="molecule type" value="Genomic_DNA"/>
</dbReference>
<protein>
    <submittedName>
        <fullName evidence="2">RelA/SpoT domain-containing protein</fullName>
    </submittedName>
</protein>
<evidence type="ECO:0000313" key="2">
    <source>
        <dbReference type="EMBL" id="MDX8152192.1"/>
    </source>
</evidence>
<comment type="caution">
    <text evidence="2">The sequence shown here is derived from an EMBL/GenBank/DDBJ whole genome shotgun (WGS) entry which is preliminary data.</text>
</comment>
<dbReference type="InterPro" id="IPR043519">
    <property type="entry name" value="NT_sf"/>
</dbReference>
<name>A0ABU4VLF5_9ACTN</name>
<dbReference type="CDD" id="cd05399">
    <property type="entry name" value="NT_Rel-Spo_like"/>
    <property type="match status" value="1"/>
</dbReference>
<keyword evidence="3" id="KW-1185">Reference proteome</keyword>
<dbReference type="RefSeq" id="WP_319954348.1">
    <property type="nucleotide sequence ID" value="NZ_JAXAVX010000005.1"/>
</dbReference>
<dbReference type="InterPro" id="IPR052366">
    <property type="entry name" value="GTP_Pyrophosphokinase"/>
</dbReference>
<gene>
    <name evidence="2" type="ORF">SK069_11345</name>
</gene>
<dbReference type="InterPro" id="IPR007685">
    <property type="entry name" value="RelA_SpoT"/>
</dbReference>
<feature type="domain" description="RelA/SpoT" evidence="1">
    <location>
        <begin position="86"/>
        <end position="192"/>
    </location>
</feature>
<dbReference type="Pfam" id="PF04607">
    <property type="entry name" value="RelA_SpoT"/>
    <property type="match status" value="1"/>
</dbReference>
<organism evidence="2 3">
    <name type="scientific">Patulibacter brassicae</name>
    <dbReference type="NCBI Taxonomy" id="1705717"/>
    <lineage>
        <taxon>Bacteria</taxon>
        <taxon>Bacillati</taxon>
        <taxon>Actinomycetota</taxon>
        <taxon>Thermoleophilia</taxon>
        <taxon>Solirubrobacterales</taxon>
        <taxon>Patulibacteraceae</taxon>
        <taxon>Patulibacter</taxon>
    </lineage>
</organism>
<dbReference type="SMART" id="SM00954">
    <property type="entry name" value="RelA_SpoT"/>
    <property type="match status" value="1"/>
</dbReference>
<reference evidence="2 3" key="1">
    <citation type="submission" date="2023-11" db="EMBL/GenBank/DDBJ databases">
        <authorList>
            <person name="Xu M."/>
            <person name="Jiang T."/>
        </authorList>
    </citation>
    <scope>NUCLEOTIDE SEQUENCE [LARGE SCALE GENOMIC DNA]</scope>
    <source>
        <strain evidence="2 3">SD</strain>
    </source>
</reference>
<proteinExistence type="predicted"/>
<dbReference type="PANTHER" id="PTHR47837">
    <property type="entry name" value="GTP PYROPHOSPHOKINASE YJBM"/>
    <property type="match status" value="1"/>
</dbReference>
<dbReference type="Gene3D" id="3.30.460.10">
    <property type="entry name" value="Beta Polymerase, domain 2"/>
    <property type="match status" value="1"/>
</dbReference>